<comment type="caution">
    <text evidence="2">The sequence shown here is derived from an EMBL/GenBank/DDBJ whole genome shotgun (WGS) entry which is preliminary data.</text>
</comment>
<keyword evidence="4" id="KW-1185">Reference proteome</keyword>
<sequence>MAANMASRKKKDAGAGGNSGRVFYTLQMDIALLLEVQASDPFRNPEQWDLIALRLRETLGINCSSRGVRERLDLLVSRYAANDRKNLQKSGTEEEYTERDQLLQDIIGLVQGTAYKIRGLNGRKENLNGPATCPAPNGAAAERRDANSERDGHAAHYAPTEPSGDSAGADLGDQLTPTPPPKFVTSASCAVA</sequence>
<reference evidence="2 4" key="1">
    <citation type="journal article" date="2023" name="Arcadia Sci">
        <title>De novo assembly of a long-read Amblyomma americanum tick genome.</title>
        <authorList>
            <person name="Chou S."/>
            <person name="Poskanzer K.E."/>
            <person name="Rollins M."/>
            <person name="Thuy-Boun P.S."/>
        </authorList>
    </citation>
    <scope>NUCLEOTIDE SEQUENCE [LARGE SCALE GENOMIC DNA]</scope>
    <source>
        <strain evidence="2">F_SG_1</strain>
        <tissue evidence="2">Salivary glands</tissue>
    </source>
</reference>
<dbReference type="EMBL" id="JARKHS020009516">
    <property type="protein sequence ID" value="KAK8779706.1"/>
    <property type="molecule type" value="Genomic_DNA"/>
</dbReference>
<dbReference type="AlphaFoldDB" id="A0AAQ4EXX2"/>
<organism evidence="2 4">
    <name type="scientific">Amblyomma americanum</name>
    <name type="common">Lone star tick</name>
    <dbReference type="NCBI Taxonomy" id="6943"/>
    <lineage>
        <taxon>Eukaryota</taxon>
        <taxon>Metazoa</taxon>
        <taxon>Ecdysozoa</taxon>
        <taxon>Arthropoda</taxon>
        <taxon>Chelicerata</taxon>
        <taxon>Arachnida</taxon>
        <taxon>Acari</taxon>
        <taxon>Parasitiformes</taxon>
        <taxon>Ixodida</taxon>
        <taxon>Ixodoidea</taxon>
        <taxon>Ixodidae</taxon>
        <taxon>Amblyomminae</taxon>
        <taxon>Amblyomma</taxon>
    </lineage>
</organism>
<dbReference type="EMBL" id="JARKHS020000514">
    <property type="protein sequence ID" value="KAK8788753.1"/>
    <property type="molecule type" value="Genomic_DNA"/>
</dbReference>
<reference evidence="2" key="3">
    <citation type="submission" date="2024-02" db="EMBL/GenBank/DDBJ databases">
        <authorList>
            <person name="Mcdaniel E.A."/>
            <person name="Celebi F.M."/>
            <person name="Reiter T."/>
            <person name="Weiss E.C."/>
            <person name="Chou S."/>
        </authorList>
    </citation>
    <scope>NUCLEOTIDE SEQUENCE</scope>
    <source>
        <strain evidence="2">F_SG_1</strain>
        <tissue evidence="2">Salivary glands</tissue>
    </source>
</reference>
<accession>A0AAQ4EXX2</accession>
<proteinExistence type="predicted"/>
<protein>
    <submittedName>
        <fullName evidence="2">Uncharacterized protein</fullName>
    </submittedName>
</protein>
<evidence type="ECO:0000313" key="2">
    <source>
        <dbReference type="EMBL" id="KAK8779706.1"/>
    </source>
</evidence>
<dbReference type="PANTHER" id="PTHR37558">
    <property type="entry name" value="HTH CENPB-TYPE DOMAIN-CONTAINING PROTEIN"/>
    <property type="match status" value="1"/>
</dbReference>
<dbReference type="PANTHER" id="PTHR37558:SF1">
    <property type="entry name" value="HTH CENPB-TYPE DOMAIN-CONTAINING PROTEIN"/>
    <property type="match status" value="1"/>
</dbReference>
<evidence type="ECO:0000313" key="3">
    <source>
        <dbReference type="EMBL" id="KAK8788753.1"/>
    </source>
</evidence>
<gene>
    <name evidence="2" type="ORF">V5799_018954</name>
    <name evidence="3" type="ORF">V5799_021471</name>
</gene>
<feature type="compositionally biased region" description="Basic and acidic residues" evidence="1">
    <location>
        <begin position="141"/>
        <end position="154"/>
    </location>
</feature>
<evidence type="ECO:0000256" key="1">
    <source>
        <dbReference type="SAM" id="MobiDB-lite"/>
    </source>
</evidence>
<reference evidence="2" key="2">
    <citation type="submission" date="2023-03" db="EMBL/GenBank/DDBJ databases">
        <authorList>
            <person name="Thuy-Boun P."/>
        </authorList>
    </citation>
    <scope>NUCLEOTIDE SEQUENCE</scope>
    <source>
        <strain evidence="2">F_SG_1</strain>
        <tissue evidence="2">Salivary glands</tissue>
    </source>
</reference>
<name>A0AAQ4EXX2_AMBAM</name>
<evidence type="ECO:0000313" key="4">
    <source>
        <dbReference type="Proteomes" id="UP001321473"/>
    </source>
</evidence>
<feature type="region of interest" description="Disordered" evidence="1">
    <location>
        <begin position="123"/>
        <end position="192"/>
    </location>
</feature>
<dbReference type="Proteomes" id="UP001321473">
    <property type="component" value="Unassembled WGS sequence"/>
</dbReference>